<dbReference type="GO" id="GO:0006261">
    <property type="term" value="P:DNA-templated DNA replication"/>
    <property type="evidence" value="ECO:0007669"/>
    <property type="project" value="TreeGrafter"/>
</dbReference>
<dbReference type="FunFam" id="1.10.8.60:FF:000013">
    <property type="entry name" value="DNA polymerase III subunit gamma/tau"/>
    <property type="match status" value="1"/>
</dbReference>
<comment type="caution">
    <text evidence="14">The sequence shown here is derived from an EMBL/GenBank/DDBJ whole genome shotgun (WGS) entry which is preliminary data.</text>
</comment>
<gene>
    <name evidence="14" type="primary">dnaX</name>
    <name evidence="14" type="ORF">IAB27_01910</name>
</gene>
<organism evidence="14 15">
    <name type="scientific">Candidatus Coprosoma intestinipullorum</name>
    <dbReference type="NCBI Taxonomy" id="2840752"/>
    <lineage>
        <taxon>Bacteria</taxon>
        <taxon>Bacillati</taxon>
        <taxon>Bacillota</taxon>
        <taxon>Bacillota incertae sedis</taxon>
        <taxon>Candidatus Coprosoma</taxon>
    </lineage>
</organism>
<evidence type="ECO:0000256" key="6">
    <source>
        <dbReference type="ARBA" id="ARBA00022723"/>
    </source>
</evidence>
<evidence type="ECO:0000259" key="13">
    <source>
        <dbReference type="SMART" id="SM00382"/>
    </source>
</evidence>
<dbReference type="GO" id="GO:0003677">
    <property type="term" value="F:DNA binding"/>
    <property type="evidence" value="ECO:0007669"/>
    <property type="project" value="InterPro"/>
</dbReference>
<reference evidence="14" key="2">
    <citation type="journal article" date="2021" name="PeerJ">
        <title>Extensive microbial diversity within the chicken gut microbiome revealed by metagenomics and culture.</title>
        <authorList>
            <person name="Gilroy R."/>
            <person name="Ravi A."/>
            <person name="Getino M."/>
            <person name="Pursley I."/>
            <person name="Horton D.L."/>
            <person name="Alikhan N.F."/>
            <person name="Baker D."/>
            <person name="Gharbi K."/>
            <person name="Hall N."/>
            <person name="Watson M."/>
            <person name="Adriaenssens E.M."/>
            <person name="Foster-Nyarko E."/>
            <person name="Jarju S."/>
            <person name="Secka A."/>
            <person name="Antonio M."/>
            <person name="Oren A."/>
            <person name="Chaudhuri R.R."/>
            <person name="La Ragione R."/>
            <person name="Hildebrand F."/>
            <person name="Pallen M.J."/>
        </authorList>
    </citation>
    <scope>NUCLEOTIDE SEQUENCE</scope>
    <source>
        <strain evidence="14">CHK147-3167</strain>
    </source>
</reference>
<feature type="region of interest" description="Disordered" evidence="12">
    <location>
        <begin position="366"/>
        <end position="426"/>
    </location>
</feature>
<protein>
    <recommendedName>
        <fullName evidence="2">DNA-directed DNA polymerase</fullName>
        <ecNumber evidence="2">2.7.7.7</ecNumber>
    </recommendedName>
</protein>
<dbReference type="PRINTS" id="PR00300">
    <property type="entry name" value="CLPPROTEASEA"/>
</dbReference>
<keyword evidence="7" id="KW-0547">Nucleotide-binding</keyword>
<keyword evidence="8" id="KW-0862">Zinc</keyword>
<comment type="similarity">
    <text evidence="1">Belongs to the DnaX/STICHEL family.</text>
</comment>
<evidence type="ECO:0000313" key="15">
    <source>
        <dbReference type="Proteomes" id="UP000886786"/>
    </source>
</evidence>
<comment type="catalytic activity">
    <reaction evidence="11">
        <text>DNA(n) + a 2'-deoxyribonucleoside 5'-triphosphate = DNA(n+1) + diphosphate</text>
        <dbReference type="Rhea" id="RHEA:22508"/>
        <dbReference type="Rhea" id="RHEA-COMP:17339"/>
        <dbReference type="Rhea" id="RHEA-COMP:17340"/>
        <dbReference type="ChEBI" id="CHEBI:33019"/>
        <dbReference type="ChEBI" id="CHEBI:61560"/>
        <dbReference type="ChEBI" id="CHEBI:173112"/>
        <dbReference type="EC" id="2.7.7.7"/>
    </reaction>
</comment>
<dbReference type="CDD" id="cd00009">
    <property type="entry name" value="AAA"/>
    <property type="match status" value="1"/>
</dbReference>
<keyword evidence="3 14" id="KW-0808">Transferase</keyword>
<dbReference type="NCBIfam" id="TIGR02397">
    <property type="entry name" value="dnaX_nterm"/>
    <property type="match status" value="1"/>
</dbReference>
<dbReference type="AlphaFoldDB" id="A0A9D0ZQ08"/>
<dbReference type="SUPFAM" id="SSF52540">
    <property type="entry name" value="P-loop containing nucleoside triphosphate hydrolases"/>
    <property type="match status" value="1"/>
</dbReference>
<dbReference type="InterPro" id="IPR008921">
    <property type="entry name" value="DNA_pol3_clamp-load_cplx_C"/>
</dbReference>
<dbReference type="PANTHER" id="PTHR11669:SF0">
    <property type="entry name" value="PROTEIN STICHEL-LIKE 2"/>
    <property type="match status" value="1"/>
</dbReference>
<dbReference type="SUPFAM" id="SSF48019">
    <property type="entry name" value="post-AAA+ oligomerization domain-like"/>
    <property type="match status" value="1"/>
</dbReference>
<dbReference type="GO" id="GO:0009360">
    <property type="term" value="C:DNA polymerase III complex"/>
    <property type="evidence" value="ECO:0007669"/>
    <property type="project" value="InterPro"/>
</dbReference>
<evidence type="ECO:0000256" key="11">
    <source>
        <dbReference type="ARBA" id="ARBA00049244"/>
    </source>
</evidence>
<dbReference type="Pfam" id="PF12169">
    <property type="entry name" value="DNA_pol3_gamma3"/>
    <property type="match status" value="1"/>
</dbReference>
<feature type="compositionally biased region" description="Polar residues" evidence="12">
    <location>
        <begin position="366"/>
        <end position="382"/>
    </location>
</feature>
<proteinExistence type="inferred from homology"/>
<dbReference type="NCBIfam" id="NF004046">
    <property type="entry name" value="PRK05563.1"/>
    <property type="match status" value="1"/>
</dbReference>
<evidence type="ECO:0000256" key="12">
    <source>
        <dbReference type="SAM" id="MobiDB-lite"/>
    </source>
</evidence>
<feature type="compositionally biased region" description="Basic and acidic residues" evidence="12">
    <location>
        <begin position="386"/>
        <end position="419"/>
    </location>
</feature>
<dbReference type="FunFam" id="3.40.50.300:FF:000014">
    <property type="entry name" value="DNA polymerase III subunit gamma/tau"/>
    <property type="match status" value="1"/>
</dbReference>
<name>A0A9D0ZQ08_9FIRM</name>
<reference evidence="14" key="1">
    <citation type="submission" date="2020-10" db="EMBL/GenBank/DDBJ databases">
        <authorList>
            <person name="Gilroy R."/>
        </authorList>
    </citation>
    <scope>NUCLEOTIDE SEQUENCE</scope>
    <source>
        <strain evidence="14">CHK147-3167</strain>
    </source>
</reference>
<dbReference type="EC" id="2.7.7.7" evidence="2"/>
<dbReference type="InterPro" id="IPR003593">
    <property type="entry name" value="AAA+_ATPase"/>
</dbReference>
<evidence type="ECO:0000256" key="10">
    <source>
        <dbReference type="ARBA" id="ARBA00022932"/>
    </source>
</evidence>
<evidence type="ECO:0000256" key="4">
    <source>
        <dbReference type="ARBA" id="ARBA00022695"/>
    </source>
</evidence>
<keyword evidence="6" id="KW-0479">Metal-binding</keyword>
<dbReference type="Gene3D" id="1.20.272.10">
    <property type="match status" value="1"/>
</dbReference>
<feature type="domain" description="AAA+ ATPase" evidence="13">
    <location>
        <begin position="36"/>
        <end position="175"/>
    </location>
</feature>
<dbReference type="SMART" id="SM00382">
    <property type="entry name" value="AAA"/>
    <property type="match status" value="1"/>
</dbReference>
<dbReference type="InterPro" id="IPR050238">
    <property type="entry name" value="DNA_Rep/Repair_Clamp_Loader"/>
</dbReference>
<keyword evidence="4 14" id="KW-0548">Nucleotidyltransferase</keyword>
<evidence type="ECO:0000256" key="3">
    <source>
        <dbReference type="ARBA" id="ARBA00022679"/>
    </source>
</evidence>
<evidence type="ECO:0000256" key="8">
    <source>
        <dbReference type="ARBA" id="ARBA00022833"/>
    </source>
</evidence>
<dbReference type="GO" id="GO:0046872">
    <property type="term" value="F:metal ion binding"/>
    <property type="evidence" value="ECO:0007669"/>
    <property type="project" value="UniProtKB-KW"/>
</dbReference>
<dbReference type="GO" id="GO:0005524">
    <property type="term" value="F:ATP binding"/>
    <property type="evidence" value="ECO:0007669"/>
    <property type="project" value="UniProtKB-KW"/>
</dbReference>
<keyword evidence="10" id="KW-0239">DNA-directed DNA polymerase</keyword>
<dbReference type="InterPro" id="IPR022754">
    <property type="entry name" value="DNA_pol_III_gamma-3"/>
</dbReference>
<dbReference type="CDD" id="cd18137">
    <property type="entry name" value="HLD_clamp_pol_III_gamma_tau"/>
    <property type="match status" value="1"/>
</dbReference>
<evidence type="ECO:0000256" key="5">
    <source>
        <dbReference type="ARBA" id="ARBA00022705"/>
    </source>
</evidence>
<dbReference type="Gene3D" id="1.10.8.60">
    <property type="match status" value="1"/>
</dbReference>
<accession>A0A9D0ZQ08</accession>
<keyword evidence="9" id="KW-0067">ATP-binding</keyword>
<keyword evidence="5" id="KW-0235">DNA replication</keyword>
<evidence type="ECO:0000256" key="1">
    <source>
        <dbReference type="ARBA" id="ARBA00006360"/>
    </source>
</evidence>
<dbReference type="InterPro" id="IPR045085">
    <property type="entry name" value="HLD_clamp_pol_III_gamma_tau"/>
</dbReference>
<sequence>MYQALYRKYRPQTLDDVCGQDTIVKIITNSIINNQINHAYLFAGPRGTGKTSIAKIFGRIVNCQNLNGCTPCGKCPSCLEKNNSDIIEIDAASNNGVDEIRELRNKVSLVPALGKYKVYIIDEVHMLTTGAFNALLKTLEEPPAHVIFILATTDPHKIPETIISRCQRLDFKRISDDAIVENLTKIAKKEDIQADEDALYEIARLSAGGMRDSVGMLDQARAYCEGKITIKDIHDINGTITPSEMSELVCQIITGNIDKILEKTDNFDDKGKNFIKIAEEMINFLRNLLLSKEAPLYFKNNIRNTEVYESFPEKIVEKQILELIENLSKYSQEMKESGNPKLLFEVCLIKLTTLFKNVENSAQKQYEPVMNTNKTEQTNASPTPLEKSKIEEAALPKKEEIPEKKSTPEKTETKEEPKPQMKPQNTENSELIKMLNHIKQVRIDNTLSKFNKKTLIEIKPKLDDLKDLLLNPDYSHAASIILDGTLKAASDENLIFVYQKDRTANAFNENLLSLEEAIEQVLNKQFKIIATTTAEWEIIKDEFNHKKRSFNYQEEDFDLKKLNKDENQDILNMFEDIIEYK</sequence>
<evidence type="ECO:0000313" key="14">
    <source>
        <dbReference type="EMBL" id="HIQ90368.1"/>
    </source>
</evidence>
<dbReference type="EMBL" id="DVFV01000038">
    <property type="protein sequence ID" value="HIQ90368.1"/>
    <property type="molecule type" value="Genomic_DNA"/>
</dbReference>
<dbReference type="GO" id="GO:0003887">
    <property type="term" value="F:DNA-directed DNA polymerase activity"/>
    <property type="evidence" value="ECO:0007669"/>
    <property type="project" value="UniProtKB-KW"/>
</dbReference>
<dbReference type="Pfam" id="PF22608">
    <property type="entry name" value="DNAX_ATPase_lid"/>
    <property type="match status" value="1"/>
</dbReference>
<evidence type="ECO:0000256" key="2">
    <source>
        <dbReference type="ARBA" id="ARBA00012417"/>
    </source>
</evidence>
<dbReference type="Pfam" id="PF13177">
    <property type="entry name" value="DNA_pol3_delta2"/>
    <property type="match status" value="1"/>
</dbReference>
<dbReference type="PANTHER" id="PTHR11669">
    <property type="entry name" value="REPLICATION FACTOR C / DNA POLYMERASE III GAMMA-TAU SUBUNIT"/>
    <property type="match status" value="1"/>
</dbReference>
<dbReference type="Gene3D" id="3.40.50.300">
    <property type="entry name" value="P-loop containing nucleotide triphosphate hydrolases"/>
    <property type="match status" value="1"/>
</dbReference>
<dbReference type="InterPro" id="IPR001270">
    <property type="entry name" value="ClpA/B"/>
</dbReference>
<dbReference type="InterPro" id="IPR012763">
    <property type="entry name" value="DNA_pol_III_sug/sutau_N"/>
</dbReference>
<dbReference type="Proteomes" id="UP000886786">
    <property type="component" value="Unassembled WGS sequence"/>
</dbReference>
<evidence type="ECO:0000256" key="7">
    <source>
        <dbReference type="ARBA" id="ARBA00022741"/>
    </source>
</evidence>
<evidence type="ECO:0000256" key="9">
    <source>
        <dbReference type="ARBA" id="ARBA00022840"/>
    </source>
</evidence>
<dbReference type="InterPro" id="IPR027417">
    <property type="entry name" value="P-loop_NTPase"/>
</dbReference>